<dbReference type="Proteomes" id="UP000019443">
    <property type="component" value="Plasmid pLPU83c"/>
</dbReference>
<keyword evidence="2" id="KW-1185">Reference proteome</keyword>
<geneLocation type="plasmid" evidence="1 2">
    <name>pLPU83c</name>
</geneLocation>
<dbReference type="KEGG" id="rhl:LPU83_pLPU83c_0423"/>
<accession>W6RL65</accession>
<gene>
    <name evidence="1" type="ORF">LPU83_pLPU83c_0423</name>
</gene>
<evidence type="ECO:0000313" key="2">
    <source>
        <dbReference type="Proteomes" id="UP000019443"/>
    </source>
</evidence>
<keyword evidence="1" id="KW-0614">Plasmid</keyword>
<dbReference type="HOGENOM" id="CLU_3011254_0_0_5"/>
<reference evidence="1" key="1">
    <citation type="submission" date="2013-11" db="EMBL/GenBank/DDBJ databases">
        <title>Draft genome sequence of the broad-host-range Rhizobium sp. LPU83 strain, a member of the low-genetic diversity Oregon-like Rhizobium sp. group.</title>
        <authorList>
            <person name="Wibberg D."/>
            <person name="Puehler A."/>
            <person name="Schlueter A."/>
        </authorList>
    </citation>
    <scope>NUCLEOTIDE SEQUENCE [LARGE SCALE GENOMIC DNA]</scope>
    <source>
        <strain evidence="1">LPU83</strain>
        <plasmid evidence="1">pLPU83c</plasmid>
    </source>
</reference>
<proteinExistence type="predicted"/>
<protein>
    <submittedName>
        <fullName evidence="1">Uncharacterized protein</fullName>
    </submittedName>
</protein>
<dbReference type="AlphaFoldDB" id="W6RL65"/>
<organism evidence="1 2">
    <name type="scientific">Rhizobium favelukesii</name>
    <dbReference type="NCBI Taxonomy" id="348824"/>
    <lineage>
        <taxon>Bacteria</taxon>
        <taxon>Pseudomonadati</taxon>
        <taxon>Pseudomonadota</taxon>
        <taxon>Alphaproteobacteria</taxon>
        <taxon>Hyphomicrobiales</taxon>
        <taxon>Rhizobiaceae</taxon>
        <taxon>Rhizobium/Agrobacterium group</taxon>
        <taxon>Rhizobium</taxon>
    </lineage>
</organism>
<dbReference type="EMBL" id="HG916854">
    <property type="protein sequence ID" value="CDM60985.1"/>
    <property type="molecule type" value="Genomic_DNA"/>
</dbReference>
<sequence>MDGRIMTNGHILSDPHRKPRIGVDNAAVLDIASTPHLDWLVVASQNGIEPYTNVMA</sequence>
<evidence type="ECO:0000313" key="1">
    <source>
        <dbReference type="EMBL" id="CDM60985.1"/>
    </source>
</evidence>
<name>W6RL65_9HYPH</name>